<proteinExistence type="predicted"/>
<keyword evidence="3" id="KW-1185">Reference proteome</keyword>
<feature type="chain" id="PRO_5021190271" description="Beta-lactamase" evidence="1">
    <location>
        <begin position="20"/>
        <end position="420"/>
    </location>
</feature>
<protein>
    <recommendedName>
        <fullName evidence="4">Beta-lactamase</fullName>
    </recommendedName>
</protein>
<dbReference type="AlphaFoldDB" id="A0A4Y8WAV0"/>
<dbReference type="OrthoDB" id="8746278at2"/>
<reference evidence="2 3" key="1">
    <citation type="submission" date="2019-01" db="EMBL/GenBank/DDBJ databases">
        <title>Vibrio BEI176 sp. nov, a marine bacterium isolated from China: eastern marignal seas.</title>
        <authorList>
            <person name="Li B."/>
        </authorList>
    </citation>
    <scope>NUCLEOTIDE SEQUENCE [LARGE SCALE GENOMIC DNA]</scope>
    <source>
        <strain evidence="2 3">BEI176</strain>
    </source>
</reference>
<evidence type="ECO:0008006" key="4">
    <source>
        <dbReference type="Google" id="ProtNLM"/>
    </source>
</evidence>
<accession>A0A4Y8WAV0</accession>
<dbReference type="EMBL" id="SATR01000060">
    <property type="protein sequence ID" value="TFH89528.1"/>
    <property type="molecule type" value="Genomic_DNA"/>
</dbReference>
<keyword evidence="1" id="KW-0732">Signal</keyword>
<evidence type="ECO:0000313" key="3">
    <source>
        <dbReference type="Proteomes" id="UP000297753"/>
    </source>
</evidence>
<gene>
    <name evidence="2" type="ORF">ELS82_21730</name>
</gene>
<dbReference type="Proteomes" id="UP000297753">
    <property type="component" value="Unassembled WGS sequence"/>
</dbReference>
<feature type="signal peptide" evidence="1">
    <location>
        <begin position="1"/>
        <end position="19"/>
    </location>
</feature>
<organism evidence="2 3">
    <name type="scientific">Vibrio ouci</name>
    <dbReference type="NCBI Taxonomy" id="2499078"/>
    <lineage>
        <taxon>Bacteria</taxon>
        <taxon>Pseudomonadati</taxon>
        <taxon>Pseudomonadota</taxon>
        <taxon>Gammaproteobacteria</taxon>
        <taxon>Vibrionales</taxon>
        <taxon>Vibrionaceae</taxon>
        <taxon>Vibrio</taxon>
    </lineage>
</organism>
<evidence type="ECO:0000256" key="1">
    <source>
        <dbReference type="SAM" id="SignalP"/>
    </source>
</evidence>
<comment type="caution">
    <text evidence="2">The sequence shown here is derived from an EMBL/GenBank/DDBJ whole genome shotgun (WGS) entry which is preliminary data.</text>
</comment>
<dbReference type="RefSeq" id="WP_134837314.1">
    <property type="nucleotide sequence ID" value="NZ_SATR01000060.1"/>
</dbReference>
<name>A0A4Y8WAV0_9VIBR</name>
<evidence type="ECO:0000313" key="2">
    <source>
        <dbReference type="EMBL" id="TFH89528.1"/>
    </source>
</evidence>
<sequence length="420" mass="47218">MKIKAACVAGLIWSASSYGQPVTFDWDYMLSASTATHRDSQLLGAAPTSNSQAVDALLDVQFEGYGVTGLVALKANDIYHSDSQRSYDDELIVQELFWQGSVFDSNIDVTLGKVRLDWGVGYGYRPLDVFKPYRRNPVGIQVEEGTGTTMASYFDMAGEWSLVYTDSSWTQQEGSELEQASEQQGVGLRRYALLDDSEWQALVYYDDVREGLVGGSVVTVLDPAWSIHGSALYQRKYLGYQQSSLYQPVSLETENNGYQALIGLNWANAIGNNVILEYWYDSRSWGKSDWQNGFDRVGQLSATPEWASLAYSYAQGLNNANLVEHNIMFHWSLDSSSWSQWDWSRDWLWLGDLTPTFDVLYSPQDQGVIATQWLEYSVYDSGSASFVTEFAARFMTGDSGSLYANLPDKRMIFINLKGKF</sequence>